<evidence type="ECO:0000256" key="5">
    <source>
        <dbReference type="ARBA" id="ARBA00022989"/>
    </source>
</evidence>
<feature type="transmembrane region" description="Helical" evidence="7">
    <location>
        <begin position="43"/>
        <end position="63"/>
    </location>
</feature>
<keyword evidence="5 7" id="KW-1133">Transmembrane helix</keyword>
<evidence type="ECO:0008006" key="10">
    <source>
        <dbReference type="Google" id="ProtNLM"/>
    </source>
</evidence>
<reference evidence="8" key="2">
    <citation type="submission" date="2023-01" db="EMBL/GenBank/DDBJ databases">
        <authorList>
            <person name="Sun Q."/>
            <person name="Evtushenko L."/>
        </authorList>
    </citation>
    <scope>NUCLEOTIDE SEQUENCE</scope>
    <source>
        <strain evidence="8">VKM B-1499</strain>
    </source>
</reference>
<name>A0ABQ5TGT7_9CAUL</name>
<dbReference type="EMBL" id="BSFD01000011">
    <property type="protein sequence ID" value="GLK50173.1"/>
    <property type="molecule type" value="Genomic_DNA"/>
</dbReference>
<evidence type="ECO:0000256" key="3">
    <source>
        <dbReference type="ARBA" id="ARBA00022475"/>
    </source>
</evidence>
<gene>
    <name evidence="8" type="ORF">GCM10017620_31470</name>
</gene>
<evidence type="ECO:0000256" key="1">
    <source>
        <dbReference type="ARBA" id="ARBA00004651"/>
    </source>
</evidence>
<proteinExistence type="inferred from homology"/>
<comment type="similarity">
    <text evidence="2">Belongs to the FliR/MopE/SpaR family.</text>
</comment>
<feature type="transmembrane region" description="Helical" evidence="7">
    <location>
        <begin position="219"/>
        <end position="237"/>
    </location>
</feature>
<accession>A0ABQ5TGT7</accession>
<keyword evidence="9" id="KW-1185">Reference proteome</keyword>
<dbReference type="PRINTS" id="PR00953">
    <property type="entry name" value="TYPE3IMRPROT"/>
</dbReference>
<evidence type="ECO:0000256" key="4">
    <source>
        <dbReference type="ARBA" id="ARBA00022692"/>
    </source>
</evidence>
<sequence>MIPAVDQMSDWAESALLLSLRLGPVLSFAPPFTLMRIPAPLRLLLALGLSGLIVQSAPAAQVADQGLIVAAIRELLLGAVLVLAFQAAYGALYVAGRTVDIQAGFGLAALVDPTSRAQTPLVGTLYAYAAGVIFFAMGGHHDLLRVLAASLEAVPLGQGGAPQSLGPLSAYLGAVFTLAFGVAGGVILALMLADAAIAILARTAPQLNVLVLGFQVKTVLLLVALPLTLGVASALMARLSAVTLEALPALIA</sequence>
<dbReference type="PANTHER" id="PTHR30065:SF1">
    <property type="entry name" value="SURFACE PRESENTATION OF ANTIGENS PROTEIN SPAR"/>
    <property type="match status" value="1"/>
</dbReference>
<comment type="subcellular location">
    <subcellularLocation>
        <location evidence="1">Cell membrane</location>
        <topology evidence="1">Multi-pass membrane protein</topology>
    </subcellularLocation>
</comment>
<keyword evidence="6 7" id="KW-0472">Membrane</keyword>
<evidence type="ECO:0000313" key="9">
    <source>
        <dbReference type="Proteomes" id="UP001143509"/>
    </source>
</evidence>
<dbReference type="RefSeq" id="WP_309298349.1">
    <property type="nucleotide sequence ID" value="NZ_BSFD01000011.1"/>
</dbReference>
<feature type="transmembrane region" description="Helical" evidence="7">
    <location>
        <begin position="125"/>
        <end position="147"/>
    </location>
</feature>
<dbReference type="Proteomes" id="UP001143509">
    <property type="component" value="Unassembled WGS sequence"/>
</dbReference>
<dbReference type="Pfam" id="PF01311">
    <property type="entry name" value="Bac_export_1"/>
    <property type="match status" value="1"/>
</dbReference>
<dbReference type="PANTHER" id="PTHR30065">
    <property type="entry name" value="FLAGELLAR BIOSYNTHETIC PROTEIN FLIR"/>
    <property type="match status" value="1"/>
</dbReference>
<feature type="transmembrane region" description="Helical" evidence="7">
    <location>
        <begin position="168"/>
        <end position="199"/>
    </location>
</feature>
<protein>
    <recommendedName>
        <fullName evidence="10">Type III secretion protein</fullName>
    </recommendedName>
</protein>
<organism evidence="8 9">
    <name type="scientific">Brevundimonas intermedia</name>
    <dbReference type="NCBI Taxonomy" id="74315"/>
    <lineage>
        <taxon>Bacteria</taxon>
        <taxon>Pseudomonadati</taxon>
        <taxon>Pseudomonadota</taxon>
        <taxon>Alphaproteobacteria</taxon>
        <taxon>Caulobacterales</taxon>
        <taxon>Caulobacteraceae</taxon>
        <taxon>Brevundimonas</taxon>
    </lineage>
</organism>
<evidence type="ECO:0000256" key="7">
    <source>
        <dbReference type="SAM" id="Phobius"/>
    </source>
</evidence>
<evidence type="ECO:0000256" key="6">
    <source>
        <dbReference type="ARBA" id="ARBA00023136"/>
    </source>
</evidence>
<keyword evidence="4 7" id="KW-0812">Transmembrane</keyword>
<feature type="transmembrane region" description="Helical" evidence="7">
    <location>
        <begin position="75"/>
        <end position="95"/>
    </location>
</feature>
<reference evidence="8" key="1">
    <citation type="journal article" date="2014" name="Int. J. Syst. Evol. Microbiol.">
        <title>Complete genome of a new Firmicutes species belonging to the dominant human colonic microbiota ('Ruminococcus bicirculans') reveals two chromosomes and a selective capacity to utilize plant glucans.</title>
        <authorList>
            <consortium name="NISC Comparative Sequencing Program"/>
            <person name="Wegmann U."/>
            <person name="Louis P."/>
            <person name="Goesmann A."/>
            <person name="Henrissat B."/>
            <person name="Duncan S.H."/>
            <person name="Flint H.J."/>
        </authorList>
    </citation>
    <scope>NUCLEOTIDE SEQUENCE</scope>
    <source>
        <strain evidence="8">VKM B-1499</strain>
    </source>
</reference>
<dbReference type="InterPro" id="IPR002010">
    <property type="entry name" value="T3SS_IM_R"/>
</dbReference>
<evidence type="ECO:0000256" key="2">
    <source>
        <dbReference type="ARBA" id="ARBA00009772"/>
    </source>
</evidence>
<evidence type="ECO:0000313" key="8">
    <source>
        <dbReference type="EMBL" id="GLK50173.1"/>
    </source>
</evidence>
<keyword evidence="3" id="KW-1003">Cell membrane</keyword>
<comment type="caution">
    <text evidence="8">The sequence shown here is derived from an EMBL/GenBank/DDBJ whole genome shotgun (WGS) entry which is preliminary data.</text>
</comment>